<name>A0A9Q9EJY3_9PEZI</name>
<dbReference type="Gene3D" id="3.30.710.10">
    <property type="entry name" value="Potassium Channel Kv1.1, Chain A"/>
    <property type="match status" value="1"/>
</dbReference>
<dbReference type="InterPro" id="IPR000210">
    <property type="entry name" value="BTB/POZ_dom"/>
</dbReference>
<gene>
    <name evidence="2" type="ORF">Slin15195_G051620</name>
</gene>
<dbReference type="PROSITE" id="PS50097">
    <property type="entry name" value="BTB"/>
    <property type="match status" value="1"/>
</dbReference>
<dbReference type="Proteomes" id="UP001056384">
    <property type="component" value="Chromosome 4"/>
</dbReference>
<accession>A0A9Q9EJY3</accession>
<reference evidence="2" key="1">
    <citation type="submission" date="2022-06" db="EMBL/GenBank/DDBJ databases">
        <title>Complete genome sequences of two strains of the flax pathogen Septoria linicola.</title>
        <authorList>
            <person name="Lapalu N."/>
            <person name="Simon A."/>
            <person name="Demenou B."/>
            <person name="Paumier D."/>
            <person name="Guillot M.-P."/>
            <person name="Gout L."/>
            <person name="Valade R."/>
        </authorList>
    </citation>
    <scope>NUCLEOTIDE SEQUENCE</scope>
    <source>
        <strain evidence="2">SE15195</strain>
    </source>
</reference>
<feature type="domain" description="BTB" evidence="1">
    <location>
        <begin position="9"/>
        <end position="83"/>
    </location>
</feature>
<dbReference type="AlphaFoldDB" id="A0A9Q9EJY3"/>
<sequence>MDEFLKHMEEPIVLVRVGSGQTIRDFKIPKGLLCKQSQWFRSALKSDTFQEGKTGVINLPDDTPGAFTSFFYYIHTERLAFPEVDVTGSNVSEELGQRLRNAMEASIFADKYKLPHMQDCAMSALCDFLSSATHRVPTLKPEYLELSFTKTAEGSSLRMLVADYLVTRIDSNKNDIGQVVSTLAVLPGVMQALHEAQSFHYAQTGPQEAYY</sequence>
<dbReference type="SMART" id="SM00225">
    <property type="entry name" value="BTB"/>
    <property type="match status" value="1"/>
</dbReference>
<keyword evidence="3" id="KW-1185">Reference proteome</keyword>
<protein>
    <submittedName>
        <fullName evidence="2">BTB/POZ domain-containing protein</fullName>
    </submittedName>
</protein>
<dbReference type="Pfam" id="PF00651">
    <property type="entry name" value="BTB"/>
    <property type="match status" value="1"/>
</dbReference>
<dbReference type="EMBL" id="CP099421">
    <property type="protein sequence ID" value="USW51843.1"/>
    <property type="molecule type" value="Genomic_DNA"/>
</dbReference>
<dbReference type="PANTHER" id="PTHR47843:SF2">
    <property type="entry name" value="BTB DOMAIN-CONTAINING PROTEIN"/>
    <property type="match status" value="1"/>
</dbReference>
<evidence type="ECO:0000259" key="1">
    <source>
        <dbReference type="PROSITE" id="PS50097"/>
    </source>
</evidence>
<dbReference type="CDD" id="cd18186">
    <property type="entry name" value="BTB_POZ_ZBTB_KLHL-like"/>
    <property type="match status" value="1"/>
</dbReference>
<evidence type="ECO:0000313" key="2">
    <source>
        <dbReference type="EMBL" id="USW51843.1"/>
    </source>
</evidence>
<organism evidence="2 3">
    <name type="scientific">Septoria linicola</name>
    <dbReference type="NCBI Taxonomy" id="215465"/>
    <lineage>
        <taxon>Eukaryota</taxon>
        <taxon>Fungi</taxon>
        <taxon>Dikarya</taxon>
        <taxon>Ascomycota</taxon>
        <taxon>Pezizomycotina</taxon>
        <taxon>Dothideomycetes</taxon>
        <taxon>Dothideomycetidae</taxon>
        <taxon>Mycosphaerellales</taxon>
        <taxon>Mycosphaerellaceae</taxon>
        <taxon>Septoria</taxon>
    </lineage>
</organism>
<dbReference type="SUPFAM" id="SSF54695">
    <property type="entry name" value="POZ domain"/>
    <property type="match status" value="1"/>
</dbReference>
<proteinExistence type="predicted"/>
<dbReference type="InterPro" id="IPR011333">
    <property type="entry name" value="SKP1/BTB/POZ_sf"/>
</dbReference>
<dbReference type="PANTHER" id="PTHR47843">
    <property type="entry name" value="BTB DOMAIN-CONTAINING PROTEIN-RELATED"/>
    <property type="match status" value="1"/>
</dbReference>
<evidence type="ECO:0000313" key="3">
    <source>
        <dbReference type="Proteomes" id="UP001056384"/>
    </source>
</evidence>